<evidence type="ECO:0000313" key="5">
    <source>
        <dbReference type="Proteomes" id="UP001320245"/>
    </source>
</evidence>
<dbReference type="EMBL" id="JAJSPL020000015">
    <property type="protein sequence ID" value="KAK7742359.1"/>
    <property type="molecule type" value="Genomic_DNA"/>
</dbReference>
<evidence type="ECO:0000256" key="3">
    <source>
        <dbReference type="ARBA" id="ARBA00023004"/>
    </source>
</evidence>
<dbReference type="GO" id="GO:0016705">
    <property type="term" value="F:oxidoreductase activity, acting on paired donors, with incorporation or reduction of molecular oxygen"/>
    <property type="evidence" value="ECO:0007669"/>
    <property type="project" value="InterPro"/>
</dbReference>
<keyword evidence="1" id="KW-0349">Heme</keyword>
<name>A0AAN9YHM1_9PEZI</name>
<dbReference type="InterPro" id="IPR050121">
    <property type="entry name" value="Cytochrome_P450_monoxygenase"/>
</dbReference>
<dbReference type="Proteomes" id="UP001320245">
    <property type="component" value="Unassembled WGS sequence"/>
</dbReference>
<dbReference type="InterPro" id="IPR036396">
    <property type="entry name" value="Cyt_P450_sf"/>
</dbReference>
<gene>
    <name evidence="4" type="ORF">SLS53_004504</name>
</gene>
<dbReference type="InterPro" id="IPR001128">
    <property type="entry name" value="Cyt_P450"/>
</dbReference>
<dbReference type="GO" id="GO:0004497">
    <property type="term" value="F:monooxygenase activity"/>
    <property type="evidence" value="ECO:0007669"/>
    <property type="project" value="InterPro"/>
</dbReference>
<dbReference type="GO" id="GO:0005506">
    <property type="term" value="F:iron ion binding"/>
    <property type="evidence" value="ECO:0007669"/>
    <property type="project" value="InterPro"/>
</dbReference>
<sequence>MRQQVGTFLLELLKSSRQGEIVNMTPRCERLGVDVVGQLAFCYPLNTQIDPTHRVIVEGINTRSDRSSLYYLWPRLRFLEPLFNTVEGKHKLEGFYKFVMAMIVARMALPKDAKHDFYALASGEIGPGEAGLVSKDLWAEAVFFIAAGTTPRIINWRGFCFFFSFPLDLYYAGVFLFPFFKGKHHLDGHERHTFLSLPISQRLRSSSVRDQDDVQLRARDPTGPNTEQLQSFIVDGHVISPGTQVGVSQYTLPRNGHYFPEPFEFKPERWLAPDPEEDANALPETDAQRDARTAMRRAFAPCLIGDRGCAGKSMAYLGLRLATAKTLWYLDFETAPGEAGKLGGGSPSSTDGRNRYNEFQLYDSIVVDHTLSGPNLVFTPRGDYCKELGI</sequence>
<dbReference type="Pfam" id="PF00067">
    <property type="entry name" value="p450"/>
    <property type="match status" value="1"/>
</dbReference>
<dbReference type="GO" id="GO:0020037">
    <property type="term" value="F:heme binding"/>
    <property type="evidence" value="ECO:0007669"/>
    <property type="project" value="InterPro"/>
</dbReference>
<dbReference type="AlphaFoldDB" id="A0AAN9YHM1"/>
<evidence type="ECO:0000256" key="1">
    <source>
        <dbReference type="ARBA" id="ARBA00022617"/>
    </source>
</evidence>
<keyword evidence="3" id="KW-0408">Iron</keyword>
<keyword evidence="5" id="KW-1185">Reference proteome</keyword>
<dbReference type="PANTHER" id="PTHR24305">
    <property type="entry name" value="CYTOCHROME P450"/>
    <property type="match status" value="1"/>
</dbReference>
<reference evidence="4 5" key="1">
    <citation type="journal article" date="2023" name="PLoS ONE">
        <title>Cytospora paraplurivora sp. nov. isolated from orchards with fruit tree decline syndrome in Ontario, Canada.</title>
        <authorList>
            <person name="Ilyukhin E."/>
            <person name="Nguyen H.D.T."/>
            <person name="Castle A.J."/>
            <person name="Ellouze W."/>
        </authorList>
    </citation>
    <scope>NUCLEOTIDE SEQUENCE [LARGE SCALE GENOMIC DNA]</scope>
    <source>
        <strain evidence="4 5">FDS-564</strain>
    </source>
</reference>
<proteinExistence type="predicted"/>
<dbReference type="Gene3D" id="1.10.630.10">
    <property type="entry name" value="Cytochrome P450"/>
    <property type="match status" value="2"/>
</dbReference>
<comment type="caution">
    <text evidence="4">The sequence shown here is derived from an EMBL/GenBank/DDBJ whole genome shotgun (WGS) entry which is preliminary data.</text>
</comment>
<accession>A0AAN9YHM1</accession>
<evidence type="ECO:0000313" key="4">
    <source>
        <dbReference type="EMBL" id="KAK7742359.1"/>
    </source>
</evidence>
<dbReference type="SUPFAM" id="SSF48264">
    <property type="entry name" value="Cytochrome P450"/>
    <property type="match status" value="2"/>
</dbReference>
<keyword evidence="2" id="KW-0479">Metal-binding</keyword>
<dbReference type="PANTHER" id="PTHR24305:SF226">
    <property type="entry name" value="CYTOCHROME P450 MONOOXYGENASE"/>
    <property type="match status" value="1"/>
</dbReference>
<organism evidence="4 5">
    <name type="scientific">Cytospora paraplurivora</name>
    <dbReference type="NCBI Taxonomy" id="2898453"/>
    <lineage>
        <taxon>Eukaryota</taxon>
        <taxon>Fungi</taxon>
        <taxon>Dikarya</taxon>
        <taxon>Ascomycota</taxon>
        <taxon>Pezizomycotina</taxon>
        <taxon>Sordariomycetes</taxon>
        <taxon>Sordariomycetidae</taxon>
        <taxon>Diaporthales</taxon>
        <taxon>Cytosporaceae</taxon>
        <taxon>Cytospora</taxon>
    </lineage>
</organism>
<protein>
    <submittedName>
        <fullName evidence="4">Uncharacterized protein</fullName>
    </submittedName>
</protein>
<evidence type="ECO:0000256" key="2">
    <source>
        <dbReference type="ARBA" id="ARBA00022723"/>
    </source>
</evidence>